<protein>
    <submittedName>
        <fullName evidence="1">Uncharacterized protein</fullName>
    </submittedName>
</protein>
<organism evidence="1 2">
    <name type="scientific">Xenorhabdus yunnanensis</name>
    <dbReference type="NCBI Taxonomy" id="3025878"/>
    <lineage>
        <taxon>Bacteria</taxon>
        <taxon>Pseudomonadati</taxon>
        <taxon>Pseudomonadota</taxon>
        <taxon>Gammaproteobacteria</taxon>
        <taxon>Enterobacterales</taxon>
        <taxon>Morganellaceae</taxon>
        <taxon>Xenorhabdus</taxon>
    </lineage>
</organism>
<dbReference type="EMBL" id="JAQRFI010000105">
    <property type="protein sequence ID" value="MDC9591580.1"/>
    <property type="molecule type" value="Genomic_DNA"/>
</dbReference>
<keyword evidence="2" id="KW-1185">Reference proteome</keyword>
<proteinExistence type="predicted"/>
<name>A0ABT5LKD2_9GAMM</name>
<accession>A0ABT5LKD2</accession>
<dbReference type="Proteomes" id="UP001217178">
    <property type="component" value="Unassembled WGS sequence"/>
</dbReference>
<sequence>MPNKKSTVIISIPDYISSAAYEPSGCDADRSPGTHHVAPGLLSAEWEWQHAVFRLHLKKNKEHMMMTFSGERDVQ</sequence>
<evidence type="ECO:0000313" key="2">
    <source>
        <dbReference type="Proteomes" id="UP001217178"/>
    </source>
</evidence>
<dbReference type="RefSeq" id="WP_273556794.1">
    <property type="nucleotide sequence ID" value="NZ_JAQRFI010000105.1"/>
</dbReference>
<reference evidence="1 2" key="1">
    <citation type="submission" date="2023-02" db="EMBL/GenBank/DDBJ databases">
        <title>Entomopathogenic bacteria.</title>
        <authorList>
            <person name="Machado R.A."/>
        </authorList>
    </citation>
    <scope>NUCLEOTIDE SEQUENCE [LARGE SCALE GENOMIC DNA]</scope>
    <source>
        <strain evidence="1 2">XENO-10</strain>
    </source>
</reference>
<gene>
    <name evidence="1" type="ORF">PSI23_20430</name>
</gene>
<comment type="caution">
    <text evidence="1">The sequence shown here is derived from an EMBL/GenBank/DDBJ whole genome shotgun (WGS) entry which is preliminary data.</text>
</comment>
<evidence type="ECO:0000313" key="1">
    <source>
        <dbReference type="EMBL" id="MDC9591580.1"/>
    </source>
</evidence>